<dbReference type="SUPFAM" id="SSF46689">
    <property type="entry name" value="Homeodomain-like"/>
    <property type="match status" value="2"/>
</dbReference>
<dbReference type="PANTHER" id="PTHR46796:SF13">
    <property type="entry name" value="HTH-TYPE TRANSCRIPTIONAL ACTIVATOR RHAS"/>
    <property type="match status" value="1"/>
</dbReference>
<evidence type="ECO:0000256" key="3">
    <source>
        <dbReference type="ARBA" id="ARBA00023125"/>
    </source>
</evidence>
<dbReference type="InterPro" id="IPR037923">
    <property type="entry name" value="HTH-like"/>
</dbReference>
<dbReference type="InterPro" id="IPR018060">
    <property type="entry name" value="HTH_AraC"/>
</dbReference>
<dbReference type="PROSITE" id="PS00041">
    <property type="entry name" value="HTH_ARAC_FAMILY_1"/>
    <property type="match status" value="1"/>
</dbReference>
<dbReference type="Gene3D" id="1.10.10.60">
    <property type="entry name" value="Homeodomain-like"/>
    <property type="match status" value="2"/>
</dbReference>
<dbReference type="Proteomes" id="UP000307943">
    <property type="component" value="Unassembled WGS sequence"/>
</dbReference>
<dbReference type="RefSeq" id="WP_139603011.1">
    <property type="nucleotide sequence ID" value="NZ_VDCQ01000018.1"/>
</dbReference>
<evidence type="ECO:0000256" key="4">
    <source>
        <dbReference type="ARBA" id="ARBA00023159"/>
    </source>
</evidence>
<dbReference type="Pfam" id="PF12833">
    <property type="entry name" value="HTH_18"/>
    <property type="match status" value="1"/>
</dbReference>
<dbReference type="InterPro" id="IPR050204">
    <property type="entry name" value="AraC_XylS_family_regulators"/>
</dbReference>
<dbReference type="GO" id="GO:0043565">
    <property type="term" value="F:sequence-specific DNA binding"/>
    <property type="evidence" value="ECO:0007669"/>
    <property type="project" value="InterPro"/>
</dbReference>
<dbReference type="EMBL" id="VDCQ01000018">
    <property type="protein sequence ID" value="TNJ65514.1"/>
    <property type="molecule type" value="Genomic_DNA"/>
</dbReference>
<dbReference type="AlphaFoldDB" id="A0A5C4T8V5"/>
<dbReference type="SUPFAM" id="SSF51215">
    <property type="entry name" value="Regulatory protein AraC"/>
    <property type="match status" value="1"/>
</dbReference>
<evidence type="ECO:0000313" key="7">
    <source>
        <dbReference type="EMBL" id="TNJ65514.1"/>
    </source>
</evidence>
<dbReference type="InterPro" id="IPR018062">
    <property type="entry name" value="HTH_AraC-typ_CS"/>
</dbReference>
<name>A0A5C4T8V5_9BACL</name>
<evidence type="ECO:0000256" key="1">
    <source>
        <dbReference type="ARBA" id="ARBA00022490"/>
    </source>
</evidence>
<sequence length="272" mass="31193">MKQYSIGELSPHVHIIVRWNNKKQFVYDREPNETWTLFIPESGSFLFEIGSHRGTATFGDLVLCPPDVLMEREVVTPLTFLAIYFDLYTHGGHKIESEHELLPDAAGKCVVQDTQRLSSTCEYLKKVIHQKDSVSVYRRNFLLQDLWQLYAWESNSASQDKQKLPVDPLMRQAESLLREASSASFGMKNVSGELGLSAVQFTRRFKAVYGMTPSDYVTSLRLSRARTLLAETKMTLDQIAQKCGYENGLYLSRIFSKKMNISPSQYRKAHFM</sequence>
<dbReference type="OrthoDB" id="2636626at2"/>
<evidence type="ECO:0000256" key="2">
    <source>
        <dbReference type="ARBA" id="ARBA00023015"/>
    </source>
</evidence>
<accession>A0A5C4T8V5</accession>
<evidence type="ECO:0000313" key="8">
    <source>
        <dbReference type="Proteomes" id="UP000307943"/>
    </source>
</evidence>
<keyword evidence="2" id="KW-0805">Transcription regulation</keyword>
<proteinExistence type="predicted"/>
<dbReference type="PROSITE" id="PS01124">
    <property type="entry name" value="HTH_ARAC_FAMILY_2"/>
    <property type="match status" value="1"/>
</dbReference>
<feature type="domain" description="HTH araC/xylS-type" evidence="6">
    <location>
        <begin position="171"/>
        <end position="269"/>
    </location>
</feature>
<protein>
    <submittedName>
        <fullName evidence="7">Helix-turn-helix transcriptional regulator</fullName>
    </submittedName>
</protein>
<keyword evidence="1" id="KW-0963">Cytoplasm</keyword>
<dbReference type="PANTHER" id="PTHR46796">
    <property type="entry name" value="HTH-TYPE TRANSCRIPTIONAL ACTIVATOR RHAS-RELATED"/>
    <property type="match status" value="1"/>
</dbReference>
<keyword evidence="8" id="KW-1185">Reference proteome</keyword>
<reference evidence="7 8" key="1">
    <citation type="submission" date="2019-05" db="EMBL/GenBank/DDBJ databases">
        <title>We sequenced the genome of Paenibacillus hemerocallicola KCTC 33185 for further insight into its adaptation and study the phylogeny of Paenibacillus.</title>
        <authorList>
            <person name="Narsing Rao M.P."/>
        </authorList>
    </citation>
    <scope>NUCLEOTIDE SEQUENCE [LARGE SCALE GENOMIC DNA]</scope>
    <source>
        <strain evidence="7 8">KCTC 33185</strain>
    </source>
</reference>
<dbReference type="SMART" id="SM00342">
    <property type="entry name" value="HTH_ARAC"/>
    <property type="match status" value="1"/>
</dbReference>
<organism evidence="7 8">
    <name type="scientific">Paenibacillus hemerocallicola</name>
    <dbReference type="NCBI Taxonomy" id="1172614"/>
    <lineage>
        <taxon>Bacteria</taxon>
        <taxon>Bacillati</taxon>
        <taxon>Bacillota</taxon>
        <taxon>Bacilli</taxon>
        <taxon>Bacillales</taxon>
        <taxon>Paenibacillaceae</taxon>
        <taxon>Paenibacillus</taxon>
    </lineage>
</organism>
<evidence type="ECO:0000256" key="5">
    <source>
        <dbReference type="ARBA" id="ARBA00023163"/>
    </source>
</evidence>
<keyword evidence="3" id="KW-0238">DNA-binding</keyword>
<dbReference type="InterPro" id="IPR009057">
    <property type="entry name" value="Homeodomain-like_sf"/>
</dbReference>
<keyword evidence="5" id="KW-0804">Transcription</keyword>
<keyword evidence="4" id="KW-0010">Activator</keyword>
<comment type="caution">
    <text evidence="7">The sequence shown here is derived from an EMBL/GenBank/DDBJ whole genome shotgun (WGS) entry which is preliminary data.</text>
</comment>
<dbReference type="GO" id="GO:0003700">
    <property type="term" value="F:DNA-binding transcription factor activity"/>
    <property type="evidence" value="ECO:0007669"/>
    <property type="project" value="InterPro"/>
</dbReference>
<gene>
    <name evidence="7" type="ORF">FE784_14940</name>
</gene>
<evidence type="ECO:0000259" key="6">
    <source>
        <dbReference type="PROSITE" id="PS01124"/>
    </source>
</evidence>